<feature type="domain" description="Nitroreductase" evidence="4">
    <location>
        <begin position="8"/>
        <end position="184"/>
    </location>
</feature>
<evidence type="ECO:0000256" key="1">
    <source>
        <dbReference type="ARBA" id="ARBA00007118"/>
    </source>
</evidence>
<evidence type="ECO:0000313" key="6">
    <source>
        <dbReference type="Proteomes" id="UP000219353"/>
    </source>
</evidence>
<comment type="similarity">
    <text evidence="1">Belongs to the nitroreductase family.</text>
</comment>
<organism evidence="5 6">
    <name type="scientific">Arsukibacterium tuosuense</name>
    <dbReference type="NCBI Taxonomy" id="1323745"/>
    <lineage>
        <taxon>Bacteria</taxon>
        <taxon>Pseudomonadati</taxon>
        <taxon>Pseudomonadota</taxon>
        <taxon>Gammaproteobacteria</taxon>
        <taxon>Chromatiales</taxon>
        <taxon>Chromatiaceae</taxon>
        <taxon>Arsukibacterium</taxon>
    </lineage>
</organism>
<dbReference type="PANTHER" id="PTHR43673:SF10">
    <property type="entry name" value="NADH DEHYDROGENASE_NAD(P)H NITROREDUCTASE XCC3605-RELATED"/>
    <property type="match status" value="1"/>
</dbReference>
<evidence type="ECO:0000259" key="4">
    <source>
        <dbReference type="Pfam" id="PF00881"/>
    </source>
</evidence>
<gene>
    <name evidence="5" type="ORF">SAMN06297280_3469</name>
</gene>
<accession>A0A285JH65</accession>
<dbReference type="PANTHER" id="PTHR43673">
    <property type="entry name" value="NAD(P)H NITROREDUCTASE YDGI-RELATED"/>
    <property type="match status" value="1"/>
</dbReference>
<dbReference type="InterPro" id="IPR029479">
    <property type="entry name" value="Nitroreductase"/>
</dbReference>
<dbReference type="SUPFAM" id="SSF55469">
    <property type="entry name" value="FMN-dependent nitroreductase-like"/>
    <property type="match status" value="1"/>
</dbReference>
<dbReference type="EMBL" id="OBEB01000008">
    <property type="protein sequence ID" value="SNY58716.1"/>
    <property type="molecule type" value="Genomic_DNA"/>
</dbReference>
<keyword evidence="6" id="KW-1185">Reference proteome</keyword>
<dbReference type="Gene3D" id="3.40.109.10">
    <property type="entry name" value="NADH Oxidase"/>
    <property type="match status" value="1"/>
</dbReference>
<dbReference type="Pfam" id="PF00881">
    <property type="entry name" value="Nitroreductase"/>
    <property type="match status" value="1"/>
</dbReference>
<keyword evidence="2" id="KW-0521">NADP</keyword>
<dbReference type="InterPro" id="IPR000415">
    <property type="entry name" value="Nitroreductase-like"/>
</dbReference>
<evidence type="ECO:0000313" key="5">
    <source>
        <dbReference type="EMBL" id="SNY58716.1"/>
    </source>
</evidence>
<dbReference type="Proteomes" id="UP000219353">
    <property type="component" value="Unassembled WGS sequence"/>
</dbReference>
<name>A0A285JH65_9GAMM</name>
<evidence type="ECO:0000256" key="3">
    <source>
        <dbReference type="ARBA" id="ARBA00023002"/>
    </source>
</evidence>
<proteinExistence type="inferred from homology"/>
<dbReference type="GO" id="GO:0016491">
    <property type="term" value="F:oxidoreductase activity"/>
    <property type="evidence" value="ECO:0007669"/>
    <property type="project" value="UniProtKB-KW"/>
</dbReference>
<dbReference type="CDD" id="cd02149">
    <property type="entry name" value="NfsB-like"/>
    <property type="match status" value="1"/>
</dbReference>
<dbReference type="InterPro" id="IPR033878">
    <property type="entry name" value="NfsB-like"/>
</dbReference>
<sequence>MNTLDALNWRYAVRQFNNDTLSNAQINELAEATRLTASSYGLQPYRLLVISSKELREKLLPHAMGQNKVRDCSHLFVLAVKTNIDADYIDKHFTMAEQQQNLAPGALAGFASHVKDVMCSMTTEQLASWADNQAHIALGNLLTAAAITGVDACPMAGFDKAGFDEVLNLEAQQLSVSVICALGKRCDSDSSAEKPKVRIPAAEFVVEI</sequence>
<evidence type="ECO:0000256" key="2">
    <source>
        <dbReference type="ARBA" id="ARBA00022857"/>
    </source>
</evidence>
<dbReference type="AlphaFoldDB" id="A0A285JH65"/>
<reference evidence="6" key="1">
    <citation type="submission" date="2017-09" db="EMBL/GenBank/DDBJ databases">
        <authorList>
            <person name="Varghese N."/>
            <person name="Submissions S."/>
        </authorList>
    </citation>
    <scope>NUCLEOTIDE SEQUENCE [LARGE SCALE GENOMIC DNA]</scope>
    <source>
        <strain evidence="6">CGMCC 1.12461</strain>
    </source>
</reference>
<protein>
    <submittedName>
        <fullName evidence="5">Nitroreductase</fullName>
    </submittedName>
</protein>
<keyword evidence="3" id="KW-0560">Oxidoreductase</keyword>